<dbReference type="CDD" id="cd03809">
    <property type="entry name" value="GT4_MtfB-like"/>
    <property type="match status" value="1"/>
</dbReference>
<dbReference type="Gene3D" id="3.40.50.2000">
    <property type="entry name" value="Glycogen Phosphorylase B"/>
    <property type="match status" value="1"/>
</dbReference>
<dbReference type="PANTHER" id="PTHR46401">
    <property type="entry name" value="GLYCOSYLTRANSFERASE WBBK-RELATED"/>
    <property type="match status" value="1"/>
</dbReference>
<dbReference type="SUPFAM" id="SSF53756">
    <property type="entry name" value="UDP-Glycosyltransferase/glycogen phosphorylase"/>
    <property type="match status" value="1"/>
</dbReference>
<sequence>VKVGYARSERYRQSTLKVINELGLHEDVSFTGYLSDEEVALYYSNARCLLFPSLYEGFGFPALEAMACGCPVITSDNSSLPEVVGDAGVMVNPYDTDSLAQAMREVLTNSKLRDDMVRKGLEQSKKFSWERAAEQTQEVYEKVARE</sequence>
<dbReference type="InterPro" id="IPR001296">
    <property type="entry name" value="Glyco_trans_1"/>
</dbReference>
<dbReference type="Pfam" id="PF00534">
    <property type="entry name" value="Glycos_transf_1"/>
    <property type="match status" value="1"/>
</dbReference>
<comment type="caution">
    <text evidence="3">The sequence shown here is derived from an EMBL/GenBank/DDBJ whole genome shotgun (WGS) entry which is preliminary data.</text>
</comment>
<name>X1S1J4_9ZZZZ</name>
<reference evidence="3" key="1">
    <citation type="journal article" date="2014" name="Front. Microbiol.">
        <title>High frequency of phylogenetically diverse reductive dehalogenase-homologous genes in deep subseafloor sedimentary metagenomes.</title>
        <authorList>
            <person name="Kawai M."/>
            <person name="Futagami T."/>
            <person name="Toyoda A."/>
            <person name="Takaki Y."/>
            <person name="Nishi S."/>
            <person name="Hori S."/>
            <person name="Arai W."/>
            <person name="Tsubouchi T."/>
            <person name="Morono Y."/>
            <person name="Uchiyama I."/>
            <person name="Ito T."/>
            <person name="Fujiyama A."/>
            <person name="Inagaki F."/>
            <person name="Takami H."/>
        </authorList>
    </citation>
    <scope>NUCLEOTIDE SEQUENCE</scope>
    <source>
        <strain evidence="3">Expedition CK06-06</strain>
    </source>
</reference>
<feature type="domain" description="Glycosyl transferase family 1" evidence="2">
    <location>
        <begin position="11"/>
        <end position="120"/>
    </location>
</feature>
<dbReference type="GO" id="GO:0009103">
    <property type="term" value="P:lipopolysaccharide biosynthetic process"/>
    <property type="evidence" value="ECO:0007669"/>
    <property type="project" value="TreeGrafter"/>
</dbReference>
<evidence type="ECO:0000256" key="1">
    <source>
        <dbReference type="ARBA" id="ARBA00022679"/>
    </source>
</evidence>
<dbReference type="PANTHER" id="PTHR46401:SF2">
    <property type="entry name" value="GLYCOSYLTRANSFERASE WBBK-RELATED"/>
    <property type="match status" value="1"/>
</dbReference>
<dbReference type="GO" id="GO:0016757">
    <property type="term" value="F:glycosyltransferase activity"/>
    <property type="evidence" value="ECO:0007669"/>
    <property type="project" value="InterPro"/>
</dbReference>
<evidence type="ECO:0000259" key="2">
    <source>
        <dbReference type="Pfam" id="PF00534"/>
    </source>
</evidence>
<feature type="non-terminal residue" evidence="3">
    <location>
        <position position="1"/>
    </location>
</feature>
<proteinExistence type="predicted"/>
<gene>
    <name evidence="3" type="ORF">S12H4_19989</name>
</gene>
<organism evidence="3">
    <name type="scientific">marine sediment metagenome</name>
    <dbReference type="NCBI Taxonomy" id="412755"/>
    <lineage>
        <taxon>unclassified sequences</taxon>
        <taxon>metagenomes</taxon>
        <taxon>ecological metagenomes</taxon>
    </lineage>
</organism>
<protein>
    <recommendedName>
        <fullName evidence="2">Glycosyl transferase family 1 domain-containing protein</fullName>
    </recommendedName>
</protein>
<evidence type="ECO:0000313" key="3">
    <source>
        <dbReference type="EMBL" id="GAI86912.1"/>
    </source>
</evidence>
<keyword evidence="1" id="KW-0808">Transferase</keyword>
<accession>X1S1J4</accession>
<dbReference type="EMBL" id="BARW01010066">
    <property type="protein sequence ID" value="GAI86912.1"/>
    <property type="molecule type" value="Genomic_DNA"/>
</dbReference>
<dbReference type="AlphaFoldDB" id="X1S1J4"/>